<dbReference type="STRING" id="1231392.OCGS_0824"/>
<dbReference type="Proteomes" id="UP000006765">
    <property type="component" value="Unassembled WGS sequence"/>
</dbReference>
<dbReference type="SUPFAM" id="SSF47413">
    <property type="entry name" value="lambda repressor-like DNA-binding domains"/>
    <property type="match status" value="1"/>
</dbReference>
<evidence type="ECO:0000256" key="3">
    <source>
        <dbReference type="ARBA" id="ARBA00023163"/>
    </source>
</evidence>
<organism evidence="5 6">
    <name type="scientific">Oceaniovalibus guishaninsula JLT2003</name>
    <dbReference type="NCBI Taxonomy" id="1231392"/>
    <lineage>
        <taxon>Bacteria</taxon>
        <taxon>Pseudomonadati</taxon>
        <taxon>Pseudomonadota</taxon>
        <taxon>Alphaproteobacteria</taxon>
        <taxon>Rhodobacterales</taxon>
        <taxon>Roseobacteraceae</taxon>
        <taxon>Oceaniovalibus</taxon>
    </lineage>
</organism>
<evidence type="ECO:0000256" key="2">
    <source>
        <dbReference type="ARBA" id="ARBA00023125"/>
    </source>
</evidence>
<evidence type="ECO:0000256" key="1">
    <source>
        <dbReference type="ARBA" id="ARBA00023015"/>
    </source>
</evidence>
<sequence length="105" mass="11925">MTDKSYADMTEAERDAQAETAIAGHLDGSAPLEVLGEREIALVDVRALRARLGLTQDRFARRFGFSTAAVRNWEQSRRWPDRSARILLRMIELEPEKVARIAREA</sequence>
<evidence type="ECO:0000313" key="5">
    <source>
        <dbReference type="EMBL" id="EKE45129.1"/>
    </source>
</evidence>
<dbReference type="CDD" id="cd00093">
    <property type="entry name" value="HTH_XRE"/>
    <property type="match status" value="1"/>
</dbReference>
<feature type="domain" description="HTH cro/C1-type" evidence="4">
    <location>
        <begin position="45"/>
        <end position="78"/>
    </location>
</feature>
<keyword evidence="1" id="KW-0805">Transcription regulation</keyword>
<gene>
    <name evidence="5" type="ORF">OCGS_0824</name>
</gene>
<comment type="caution">
    <text evidence="5">The sequence shown here is derived from an EMBL/GenBank/DDBJ whole genome shotgun (WGS) entry which is preliminary data.</text>
</comment>
<dbReference type="InterPro" id="IPR001387">
    <property type="entry name" value="Cro/C1-type_HTH"/>
</dbReference>
<proteinExistence type="predicted"/>
<accession>K2HQU5</accession>
<keyword evidence="3" id="KW-0804">Transcription</keyword>
<dbReference type="RefSeq" id="WP_007425977.1">
    <property type="nucleotide sequence ID" value="NZ_AMGO01000011.1"/>
</dbReference>
<dbReference type="PROSITE" id="PS50943">
    <property type="entry name" value="HTH_CROC1"/>
    <property type="match status" value="1"/>
</dbReference>
<evidence type="ECO:0000259" key="4">
    <source>
        <dbReference type="PROSITE" id="PS50943"/>
    </source>
</evidence>
<keyword evidence="6" id="KW-1185">Reference proteome</keyword>
<dbReference type="GO" id="GO:0003677">
    <property type="term" value="F:DNA binding"/>
    <property type="evidence" value="ECO:0007669"/>
    <property type="project" value="UniProtKB-KW"/>
</dbReference>
<keyword evidence="2" id="KW-0238">DNA-binding</keyword>
<dbReference type="InterPro" id="IPR010982">
    <property type="entry name" value="Lambda_DNA-bd_dom_sf"/>
</dbReference>
<dbReference type="Gene3D" id="1.10.260.40">
    <property type="entry name" value="lambda repressor-like DNA-binding domains"/>
    <property type="match status" value="1"/>
</dbReference>
<dbReference type="AlphaFoldDB" id="K2HQU5"/>
<dbReference type="PANTHER" id="PTHR36511">
    <property type="entry name" value="MERR FAMILY BACTERIAL REGULATORY PROTEIN"/>
    <property type="match status" value="1"/>
</dbReference>
<protein>
    <recommendedName>
        <fullName evidence="4">HTH cro/C1-type domain-containing protein</fullName>
    </recommendedName>
</protein>
<dbReference type="EMBL" id="AMGO01000011">
    <property type="protein sequence ID" value="EKE45129.1"/>
    <property type="molecule type" value="Genomic_DNA"/>
</dbReference>
<dbReference type="eggNOG" id="COG2944">
    <property type="taxonomic scope" value="Bacteria"/>
</dbReference>
<dbReference type="Pfam" id="PF01381">
    <property type="entry name" value="HTH_3"/>
    <property type="match status" value="1"/>
</dbReference>
<evidence type="ECO:0000313" key="6">
    <source>
        <dbReference type="Proteomes" id="UP000006765"/>
    </source>
</evidence>
<name>K2HQU5_9RHOB</name>
<dbReference type="PANTHER" id="PTHR36511:SF4">
    <property type="entry name" value="ANTITOXIN MQSA"/>
    <property type="match status" value="1"/>
</dbReference>
<dbReference type="InterPro" id="IPR052359">
    <property type="entry name" value="HTH-type_reg/antitoxin"/>
</dbReference>
<reference evidence="5 6" key="1">
    <citation type="journal article" date="2012" name="J. Bacteriol.">
        <title>Draft Genome Sequence of Oceaniovalibus guishaninsula JLT2003T.</title>
        <authorList>
            <person name="Tang K."/>
            <person name="Liu K."/>
            <person name="Jiao N."/>
        </authorList>
    </citation>
    <scope>NUCLEOTIDE SEQUENCE [LARGE SCALE GENOMIC DNA]</scope>
    <source>
        <strain evidence="5 6">JLT2003</strain>
    </source>
</reference>
<dbReference type="OrthoDB" id="461984at2"/>